<reference evidence="2 3" key="1">
    <citation type="submission" date="2016-11" db="EMBL/GenBank/DDBJ databases">
        <title>Whole genomes of Flavobacteriaceae.</title>
        <authorList>
            <person name="Stine C."/>
            <person name="Li C."/>
            <person name="Tadesse D."/>
        </authorList>
    </citation>
    <scope>NUCLEOTIDE SEQUENCE [LARGE SCALE GENOMIC DNA]</scope>
    <source>
        <strain evidence="2 3">DSM 18292</strain>
    </source>
</reference>
<evidence type="ECO:0000313" key="3">
    <source>
        <dbReference type="Proteomes" id="UP000198345"/>
    </source>
</evidence>
<organism evidence="2 3">
    <name type="scientific">Flavobacterium hercynium</name>
    <dbReference type="NCBI Taxonomy" id="387094"/>
    <lineage>
        <taxon>Bacteria</taxon>
        <taxon>Pseudomonadati</taxon>
        <taxon>Bacteroidota</taxon>
        <taxon>Flavobacteriia</taxon>
        <taxon>Flavobacteriales</taxon>
        <taxon>Flavobacteriaceae</taxon>
        <taxon>Flavobacterium</taxon>
    </lineage>
</organism>
<dbReference type="AlphaFoldDB" id="A0A226HR27"/>
<dbReference type="EMBL" id="MUGW01000002">
    <property type="protein sequence ID" value="OXA96096.1"/>
    <property type="molecule type" value="Genomic_DNA"/>
</dbReference>
<keyword evidence="1" id="KW-1133">Transmembrane helix</keyword>
<keyword evidence="3" id="KW-1185">Reference proteome</keyword>
<proteinExistence type="predicted"/>
<feature type="transmembrane region" description="Helical" evidence="1">
    <location>
        <begin position="21"/>
        <end position="45"/>
    </location>
</feature>
<protein>
    <submittedName>
        <fullName evidence="2">Uncharacterized protein</fullName>
    </submittedName>
</protein>
<comment type="caution">
    <text evidence="2">The sequence shown here is derived from an EMBL/GenBank/DDBJ whole genome shotgun (WGS) entry which is preliminary data.</text>
</comment>
<gene>
    <name evidence="2" type="ORF">B0A66_00505</name>
</gene>
<keyword evidence="1" id="KW-0472">Membrane</keyword>
<sequence>MKNKANQMVKRVIEKFITKNSDVIFFILPLSLFALIGFAGLYFAIKYPTNVPFYGWFIILTFILMPLLLIYGFVFGFSLSEKRQKEIEDRRNSVYFNDNGISIEMKLFDKTCFVNWKSVEVITYYNFSVSSDFSDHYEGYKLYLNEIPLYTKYEKQWWLNKLFPKDSKSKIVDIKNDTKYFLQIPEAIQKYLTSETVTQKYKPTTPENEQIIYNKRNLKNDEIKRYYR</sequence>
<feature type="transmembrane region" description="Helical" evidence="1">
    <location>
        <begin position="51"/>
        <end position="77"/>
    </location>
</feature>
<accession>A0A226HR27</accession>
<evidence type="ECO:0000313" key="2">
    <source>
        <dbReference type="EMBL" id="OXA96096.1"/>
    </source>
</evidence>
<dbReference type="Proteomes" id="UP000198345">
    <property type="component" value="Unassembled WGS sequence"/>
</dbReference>
<evidence type="ECO:0000256" key="1">
    <source>
        <dbReference type="SAM" id="Phobius"/>
    </source>
</evidence>
<dbReference type="OrthoDB" id="713704at2"/>
<dbReference type="RefSeq" id="WP_089047892.1">
    <property type="nucleotide sequence ID" value="NZ_FXTV01000001.1"/>
</dbReference>
<name>A0A226HR27_9FLAO</name>
<keyword evidence="1" id="KW-0812">Transmembrane</keyword>